<accession>A0A7R8H3F2</accession>
<feature type="active site" description="Charge relay system" evidence="10">
    <location>
        <position position="498"/>
    </location>
</feature>
<evidence type="ECO:0000256" key="2">
    <source>
        <dbReference type="ARBA" id="ARBA00013276"/>
    </source>
</evidence>
<comment type="similarity">
    <text evidence="1">Belongs to the type-B carboxylesterase/lipase family.</text>
</comment>
<evidence type="ECO:0000256" key="6">
    <source>
        <dbReference type="ARBA" id="ARBA00023157"/>
    </source>
</evidence>
<comment type="function">
    <text evidence="8">Rapidly hydrolyzes choline released into the synapse.</text>
</comment>
<keyword evidence="7" id="KW-0325">Glycoprotein</keyword>
<evidence type="ECO:0000256" key="5">
    <source>
        <dbReference type="ARBA" id="ARBA00022867"/>
    </source>
</evidence>
<dbReference type="GO" id="GO:0003990">
    <property type="term" value="F:acetylcholinesterase activity"/>
    <property type="evidence" value="ECO:0007669"/>
    <property type="project" value="UniProtKB-EC"/>
</dbReference>
<gene>
    <name evidence="12" type="ORF">LSAA_5279</name>
</gene>
<comment type="catalytic activity">
    <reaction evidence="9">
        <text>acetylcholine + H2O = choline + acetate + H(+)</text>
        <dbReference type="Rhea" id="RHEA:17561"/>
        <dbReference type="ChEBI" id="CHEBI:15354"/>
        <dbReference type="ChEBI" id="CHEBI:15355"/>
        <dbReference type="ChEBI" id="CHEBI:15377"/>
        <dbReference type="ChEBI" id="CHEBI:15378"/>
        <dbReference type="ChEBI" id="CHEBI:30089"/>
        <dbReference type="EC" id="3.1.1.7"/>
    </reaction>
</comment>
<evidence type="ECO:0000259" key="11">
    <source>
        <dbReference type="Pfam" id="PF00135"/>
    </source>
</evidence>
<feature type="active site" description="Charge relay system" evidence="10">
    <location>
        <position position="612"/>
    </location>
</feature>
<proteinExistence type="inferred from homology"/>
<dbReference type="InterPro" id="IPR050654">
    <property type="entry name" value="AChE-related_enzymes"/>
</dbReference>
<evidence type="ECO:0000256" key="3">
    <source>
        <dbReference type="ARBA" id="ARBA00022487"/>
    </source>
</evidence>
<name>A0A7R8H3F2_LEPSM</name>
<evidence type="ECO:0000256" key="7">
    <source>
        <dbReference type="ARBA" id="ARBA00023180"/>
    </source>
</evidence>
<evidence type="ECO:0000313" key="12">
    <source>
        <dbReference type="EMBL" id="CAF2841739.1"/>
    </source>
</evidence>
<evidence type="ECO:0000256" key="9">
    <source>
        <dbReference type="ARBA" id="ARBA00048484"/>
    </source>
</evidence>
<dbReference type="PRINTS" id="PR00878">
    <property type="entry name" value="CHOLNESTRASE"/>
</dbReference>
<evidence type="ECO:0000256" key="10">
    <source>
        <dbReference type="PIRSR" id="PIRSR600997-1"/>
    </source>
</evidence>
<keyword evidence="6" id="KW-1015">Disulfide bond</keyword>
<dbReference type="SUPFAM" id="SSF53474">
    <property type="entry name" value="alpha/beta-Hydrolases"/>
    <property type="match status" value="1"/>
</dbReference>
<dbReference type="OrthoDB" id="9000293at2759"/>
<dbReference type="InterPro" id="IPR029058">
    <property type="entry name" value="AB_hydrolase_fold"/>
</dbReference>
<dbReference type="GO" id="GO:0006581">
    <property type="term" value="P:acetylcholine catabolic process"/>
    <property type="evidence" value="ECO:0007669"/>
    <property type="project" value="TreeGrafter"/>
</dbReference>
<dbReference type="EMBL" id="HG994593">
    <property type="protein sequence ID" value="CAF2841739.1"/>
    <property type="molecule type" value="Genomic_DNA"/>
</dbReference>
<keyword evidence="4 12" id="KW-0378">Hydrolase</keyword>
<reference evidence="12" key="1">
    <citation type="submission" date="2021-02" db="EMBL/GenBank/DDBJ databases">
        <authorList>
            <person name="Bekaert M."/>
        </authorList>
    </citation>
    <scope>NUCLEOTIDE SEQUENCE</scope>
    <source>
        <strain evidence="12">IoA-00</strain>
    </source>
</reference>
<keyword evidence="5" id="KW-0531">Neurotransmitter degradation</keyword>
<dbReference type="FunFam" id="3.40.50.1820:FF:000029">
    <property type="entry name" value="Acetylcholinesterase"/>
    <property type="match status" value="1"/>
</dbReference>
<dbReference type="AlphaFoldDB" id="A0A7R8H3F2"/>
<dbReference type="Proteomes" id="UP000675881">
    <property type="component" value="Chromosome 14"/>
</dbReference>
<dbReference type="PROSITE" id="PS00122">
    <property type="entry name" value="CARBOXYLESTERASE_B_1"/>
    <property type="match status" value="1"/>
</dbReference>
<dbReference type="GO" id="GO:0005886">
    <property type="term" value="C:plasma membrane"/>
    <property type="evidence" value="ECO:0007669"/>
    <property type="project" value="TreeGrafter"/>
</dbReference>
<organism evidence="12 13">
    <name type="scientific">Lepeophtheirus salmonis</name>
    <name type="common">Salmon louse</name>
    <name type="synonym">Caligus salmonis</name>
    <dbReference type="NCBI Taxonomy" id="72036"/>
    <lineage>
        <taxon>Eukaryota</taxon>
        <taxon>Metazoa</taxon>
        <taxon>Ecdysozoa</taxon>
        <taxon>Arthropoda</taxon>
        <taxon>Crustacea</taxon>
        <taxon>Multicrustacea</taxon>
        <taxon>Hexanauplia</taxon>
        <taxon>Copepoda</taxon>
        <taxon>Siphonostomatoida</taxon>
        <taxon>Caligidae</taxon>
        <taxon>Lepeophtheirus</taxon>
    </lineage>
</organism>
<keyword evidence="13" id="KW-1185">Reference proteome</keyword>
<dbReference type="Gene3D" id="3.40.50.1820">
    <property type="entry name" value="alpha/beta hydrolase"/>
    <property type="match status" value="1"/>
</dbReference>
<sequence>MLRKLVQTPNAAFKFDYVSGDRRVQEGVQIRLLSLVSGGGQLSNNSWKICKWMRGQNICEFQWACKGIGCAIGNGQWYYKKSCTFDFADLTLIHTPLKRKNQLCGLTIPSGNMTLHGGEWTLRVNQCSYTGCSGVGNESDRQVALDWTEKFQSIGKESRNATIKLGTSSMKVYMYFYLNHGFCYVDSSQKQNFGLYFNKILVYLLTLSWSVGAIVQDNLVITTKKGKIRGVTLKSATNREVDAWYGIPYAQPPVGNLRFRHPRHIDAWEGIKETTRPPNSCIQVVDTLFPGFEGAEMWNVNTEPSEDCLYLSVHVPKPRPTGSAVLVWIYGGGFYSGTSTLEVYDPRVLVSEENIIFVAMQYRVASLGFLFFDTEDVPGNAGLYDQMMALQWVKNNIEEFGGDPDKITIFGESAGGCSSASALVPWGVITKKESIIRGRRLAEMMSCPYDEKNTKAMIECLRQKGCNRDVSWMRALEKSLTTKNYKKTNILIGANKEEGNYFIMYYLTDLFKNTESVYVDRTDFIRSVSELNHYVKKMGREAITFEYTDWLNPNDPIKNREAIDRMVGDYKFTCPTADFARIYASTGNNVYMYYFTERSSTSPWPTWSGVLHGDEIAFVFGEALNKSKNYDKSEIALSKRMMGYWANFAKTGNPILEGLRVKKCAFWKKYLPKLLSLTSNNGDHQCQTSSTSSPSCCKDGTCCNSGTSFASTFFSVFIVTTSKSSNHPFFSDCCLLKIQICVGNKNKMSGDELTGK</sequence>
<evidence type="ECO:0000256" key="8">
    <source>
        <dbReference type="ARBA" id="ARBA00037263"/>
    </source>
</evidence>
<dbReference type="EC" id="3.1.1.7" evidence="2"/>
<evidence type="ECO:0000256" key="4">
    <source>
        <dbReference type="ARBA" id="ARBA00022801"/>
    </source>
</evidence>
<dbReference type="PANTHER" id="PTHR43918:SF12">
    <property type="entry name" value="ACETYLCHOLINESTERASE 1"/>
    <property type="match status" value="1"/>
</dbReference>
<keyword evidence="3" id="KW-0719">Serine esterase</keyword>
<dbReference type="InterPro" id="IPR000997">
    <property type="entry name" value="Cholinesterase"/>
</dbReference>
<dbReference type="GO" id="GO:0019695">
    <property type="term" value="P:choline metabolic process"/>
    <property type="evidence" value="ECO:0007669"/>
    <property type="project" value="TreeGrafter"/>
</dbReference>
<evidence type="ECO:0000313" key="13">
    <source>
        <dbReference type="Proteomes" id="UP000675881"/>
    </source>
</evidence>
<dbReference type="InterPro" id="IPR002018">
    <property type="entry name" value="CarbesteraseB"/>
</dbReference>
<dbReference type="GO" id="GO:0005615">
    <property type="term" value="C:extracellular space"/>
    <property type="evidence" value="ECO:0007669"/>
    <property type="project" value="TreeGrafter"/>
</dbReference>
<dbReference type="InterPro" id="IPR019826">
    <property type="entry name" value="Carboxylesterase_B_AS"/>
</dbReference>
<feature type="domain" description="Carboxylesterase type B" evidence="11">
    <location>
        <begin position="218"/>
        <end position="418"/>
    </location>
</feature>
<evidence type="ECO:0000256" key="1">
    <source>
        <dbReference type="ARBA" id="ARBA00005964"/>
    </source>
</evidence>
<dbReference type="PANTHER" id="PTHR43918">
    <property type="entry name" value="ACETYLCHOLINESTERASE"/>
    <property type="match status" value="1"/>
</dbReference>
<feature type="active site" description="Acyl-ester intermediate" evidence="10">
    <location>
        <position position="413"/>
    </location>
</feature>
<dbReference type="Pfam" id="PF00135">
    <property type="entry name" value="COesterase"/>
    <property type="match status" value="1"/>
</dbReference>
<protein>
    <recommendedName>
        <fullName evidence="2">acetylcholinesterase</fullName>
        <ecNumber evidence="2">3.1.1.7</ecNumber>
    </recommendedName>
</protein>